<name>A0AAD9ESE1_DISEL</name>
<dbReference type="EMBL" id="JASDAP010000028">
    <property type="protein sequence ID" value="KAK1876544.1"/>
    <property type="molecule type" value="Genomic_DNA"/>
</dbReference>
<proteinExistence type="predicted"/>
<protein>
    <submittedName>
        <fullName evidence="1">Class I histocompatibility antigen Gogo-C*0101/C*0102 alpha chain</fullName>
    </submittedName>
</protein>
<dbReference type="AlphaFoldDB" id="A0AAD9ESE1"/>
<evidence type="ECO:0000313" key="2">
    <source>
        <dbReference type="Proteomes" id="UP001228049"/>
    </source>
</evidence>
<evidence type="ECO:0000313" key="1">
    <source>
        <dbReference type="EMBL" id="KAK1876544.1"/>
    </source>
</evidence>
<organism evidence="1 2">
    <name type="scientific">Dissostichus eleginoides</name>
    <name type="common">Patagonian toothfish</name>
    <name type="synonym">Dissostichus amissus</name>
    <dbReference type="NCBI Taxonomy" id="100907"/>
    <lineage>
        <taxon>Eukaryota</taxon>
        <taxon>Metazoa</taxon>
        <taxon>Chordata</taxon>
        <taxon>Craniata</taxon>
        <taxon>Vertebrata</taxon>
        <taxon>Euteleostomi</taxon>
        <taxon>Actinopterygii</taxon>
        <taxon>Neopterygii</taxon>
        <taxon>Teleostei</taxon>
        <taxon>Neoteleostei</taxon>
        <taxon>Acanthomorphata</taxon>
        <taxon>Eupercaria</taxon>
        <taxon>Perciformes</taxon>
        <taxon>Notothenioidei</taxon>
        <taxon>Nototheniidae</taxon>
        <taxon>Dissostichus</taxon>
    </lineage>
</organism>
<reference evidence="1" key="1">
    <citation type="submission" date="2023-04" db="EMBL/GenBank/DDBJ databases">
        <title>Chromosome-level genome of Chaenocephalus aceratus.</title>
        <authorList>
            <person name="Park H."/>
        </authorList>
    </citation>
    <scope>NUCLEOTIDE SEQUENCE</scope>
    <source>
        <strain evidence="1">DE</strain>
        <tissue evidence="1">Muscle</tissue>
    </source>
</reference>
<comment type="caution">
    <text evidence="1">The sequence shown here is derived from an EMBL/GenBank/DDBJ whole genome shotgun (WGS) entry which is preliminary data.</text>
</comment>
<dbReference type="Proteomes" id="UP001228049">
    <property type="component" value="Unassembled WGS sequence"/>
</dbReference>
<gene>
    <name evidence="1" type="ORF">KUDE01_001867</name>
</gene>
<keyword evidence="2" id="KW-1185">Reference proteome</keyword>
<accession>A0AAD9ESE1</accession>
<sequence length="66" mass="7104">MVIWLGQDIWPSHKLLGSSGNSGALQLHDSKKSVVLESSKLRQWASASKAAVTQSGQWDAKLWAAG</sequence>